<keyword evidence="3 5" id="KW-1133">Transmembrane helix</keyword>
<evidence type="ECO:0000256" key="2">
    <source>
        <dbReference type="ARBA" id="ARBA00022692"/>
    </source>
</evidence>
<name>A0AA51RQX5_9GAMM</name>
<evidence type="ECO:0000256" key="3">
    <source>
        <dbReference type="ARBA" id="ARBA00022989"/>
    </source>
</evidence>
<protein>
    <submittedName>
        <fullName evidence="7">RDD family protein</fullName>
    </submittedName>
</protein>
<dbReference type="Pfam" id="PF06271">
    <property type="entry name" value="RDD"/>
    <property type="match status" value="1"/>
</dbReference>
<accession>A0AA51RQX5</accession>
<organism evidence="7 8">
    <name type="scientific">Pleionea litopenaei</name>
    <dbReference type="NCBI Taxonomy" id="3070815"/>
    <lineage>
        <taxon>Bacteria</taxon>
        <taxon>Pseudomonadati</taxon>
        <taxon>Pseudomonadota</taxon>
        <taxon>Gammaproteobacteria</taxon>
        <taxon>Oceanospirillales</taxon>
        <taxon>Pleioneaceae</taxon>
        <taxon>Pleionea</taxon>
    </lineage>
</organism>
<dbReference type="PANTHER" id="PTHR38480:SF1">
    <property type="entry name" value="SLR0254 PROTEIN"/>
    <property type="match status" value="1"/>
</dbReference>
<dbReference type="PANTHER" id="PTHR38480">
    <property type="entry name" value="SLR0254 PROTEIN"/>
    <property type="match status" value="1"/>
</dbReference>
<evidence type="ECO:0000313" key="8">
    <source>
        <dbReference type="Proteomes" id="UP001239782"/>
    </source>
</evidence>
<sequence length="227" mass="25434">MLDTHLRVEVPEGIEIHLPLAGPVVRCLAFLIDTLIRVGTYLIIGLIFQLMGHFGIGLFFILIFLLEWFYPVIFEMFNQGATPGKKLMGIAVVNDDGTPVDWSSSIVRNLLRAADMFPVLYLTGILSMLLNKQFKRLGDLAAGTLVIHKKTYSHSGNLPQAKPKQARLQLTLEEQSAILHFGERSKQLSQARAHELANILNQVVDGQSAEDRMSNIMSLANWLRGRR</sequence>
<evidence type="ECO:0000256" key="4">
    <source>
        <dbReference type="ARBA" id="ARBA00023136"/>
    </source>
</evidence>
<dbReference type="EMBL" id="CP133548">
    <property type="protein sequence ID" value="WMS85819.1"/>
    <property type="molecule type" value="Genomic_DNA"/>
</dbReference>
<evidence type="ECO:0000256" key="1">
    <source>
        <dbReference type="ARBA" id="ARBA00004141"/>
    </source>
</evidence>
<keyword evidence="2 5" id="KW-0812">Transmembrane</keyword>
<dbReference type="AlphaFoldDB" id="A0AA51RQX5"/>
<gene>
    <name evidence="7" type="ORF">Q9312_11385</name>
</gene>
<dbReference type="RefSeq" id="WP_309200972.1">
    <property type="nucleotide sequence ID" value="NZ_CP133548.1"/>
</dbReference>
<reference evidence="7 8" key="1">
    <citation type="submission" date="2023-08" db="EMBL/GenBank/DDBJ databases">
        <title>Pleionea litopenaei sp. nov., isolated from stomach of juvenile Litopenaeus vannamei.</title>
        <authorList>
            <person name="Rho A.M."/>
            <person name="Hwang C.Y."/>
        </authorList>
    </citation>
    <scope>NUCLEOTIDE SEQUENCE [LARGE SCALE GENOMIC DNA]</scope>
    <source>
        <strain evidence="7 8">HL-JVS1</strain>
    </source>
</reference>
<comment type="subcellular location">
    <subcellularLocation>
        <location evidence="1">Membrane</location>
        <topology evidence="1">Multi-pass membrane protein</topology>
    </subcellularLocation>
</comment>
<proteinExistence type="predicted"/>
<dbReference type="GO" id="GO:0016020">
    <property type="term" value="C:membrane"/>
    <property type="evidence" value="ECO:0007669"/>
    <property type="project" value="UniProtKB-SubCell"/>
</dbReference>
<evidence type="ECO:0000256" key="5">
    <source>
        <dbReference type="SAM" id="Phobius"/>
    </source>
</evidence>
<feature type="domain" description="RDD" evidence="6">
    <location>
        <begin position="21"/>
        <end position="143"/>
    </location>
</feature>
<keyword evidence="4 5" id="KW-0472">Membrane</keyword>
<evidence type="ECO:0000259" key="6">
    <source>
        <dbReference type="Pfam" id="PF06271"/>
    </source>
</evidence>
<dbReference type="KEGG" id="plei:Q9312_11385"/>
<keyword evidence="8" id="KW-1185">Reference proteome</keyword>
<feature type="transmembrane region" description="Helical" evidence="5">
    <location>
        <begin position="43"/>
        <end position="66"/>
    </location>
</feature>
<dbReference type="InterPro" id="IPR010432">
    <property type="entry name" value="RDD"/>
</dbReference>
<dbReference type="Proteomes" id="UP001239782">
    <property type="component" value="Chromosome"/>
</dbReference>
<evidence type="ECO:0000313" key="7">
    <source>
        <dbReference type="EMBL" id="WMS85819.1"/>
    </source>
</evidence>